<accession>A0ABW8UKQ4</accession>
<dbReference type="SUPFAM" id="SSF55315">
    <property type="entry name" value="L30e-like"/>
    <property type="match status" value="1"/>
</dbReference>
<comment type="caution">
    <text evidence="5">The sequence shown here is derived from an EMBL/GenBank/DDBJ whole genome shotgun (WGS) entry which is preliminary data.</text>
</comment>
<dbReference type="RefSeq" id="WP_407142328.1">
    <property type="nucleotide sequence ID" value="NZ_JBGQQI010000029.1"/>
</dbReference>
<dbReference type="GO" id="GO:0008168">
    <property type="term" value="F:methyltransferase activity"/>
    <property type="evidence" value="ECO:0007669"/>
    <property type="project" value="UniProtKB-KW"/>
</dbReference>
<dbReference type="PANTHER" id="PTHR43191">
    <property type="entry name" value="RRNA METHYLTRANSFERASE 3"/>
    <property type="match status" value="1"/>
</dbReference>
<evidence type="ECO:0000256" key="3">
    <source>
        <dbReference type="ARBA" id="ARBA00022679"/>
    </source>
</evidence>
<dbReference type="PANTHER" id="PTHR43191:SF2">
    <property type="entry name" value="RRNA METHYLTRANSFERASE 3, MITOCHONDRIAL"/>
    <property type="match status" value="1"/>
</dbReference>
<dbReference type="InterPro" id="IPR013123">
    <property type="entry name" value="SpoU_subst-bd"/>
</dbReference>
<proteinExistence type="inferred from homology"/>
<keyword evidence="3" id="KW-0808">Transferase</keyword>
<feature type="domain" description="RNA 2-O ribose methyltransferase substrate binding" evidence="4">
    <location>
        <begin position="31"/>
        <end position="100"/>
    </location>
</feature>
<dbReference type="Proteomes" id="UP001625374">
    <property type="component" value="Unassembled WGS sequence"/>
</dbReference>
<comment type="similarity">
    <text evidence="1">Belongs to the class IV-like SAM-binding methyltransferase superfamily. RNA methyltransferase TrmH family.</text>
</comment>
<dbReference type="InterPro" id="IPR053888">
    <property type="entry name" value="MRM3-like_sub_bind"/>
</dbReference>
<sequence length="252" mass="28078">MERIESIKNKKIKSWKKLLTKKGRQKSQKYIIEGFHLVEEAIKADVQIDYLLISENLNQDDWLKNTTVEKIELSEEVSAELSDTEAPQGIYAILPFPESINYNEIDKPYLFLDAVQDPGNVGTLIRSADAAGFGGVVLGEGSADLFNPKTLRSAQGSHFHLKVYQENLTSWIKRFQADSKLVYGTALDERAVSYIGEKPQTSFALIVGNEGSGVNSELLKETDKNLYIPIKGQAESLNVAIAASILMFSLYQ</sequence>
<dbReference type="SMART" id="SM00967">
    <property type="entry name" value="SpoU_sub_bind"/>
    <property type="match status" value="1"/>
</dbReference>
<dbReference type="InterPro" id="IPR029028">
    <property type="entry name" value="Alpha/beta_knot_MTases"/>
</dbReference>
<dbReference type="Gene3D" id="3.40.1280.10">
    <property type="match status" value="1"/>
</dbReference>
<dbReference type="InterPro" id="IPR029064">
    <property type="entry name" value="Ribosomal_eL30-like_sf"/>
</dbReference>
<evidence type="ECO:0000313" key="5">
    <source>
        <dbReference type="EMBL" id="MFL2103480.1"/>
    </source>
</evidence>
<dbReference type="CDD" id="cd18095">
    <property type="entry name" value="SpoU-like_rRNA-MTase"/>
    <property type="match status" value="1"/>
</dbReference>
<dbReference type="InterPro" id="IPR001537">
    <property type="entry name" value="SpoU_MeTrfase"/>
</dbReference>
<keyword evidence="6" id="KW-1185">Reference proteome</keyword>
<reference evidence="5 6" key="1">
    <citation type="submission" date="2024-08" db="EMBL/GenBank/DDBJ databases">
        <authorList>
            <person name="Arias E."/>
        </authorList>
    </citation>
    <scope>NUCLEOTIDE SEQUENCE [LARGE SCALE GENOMIC DNA]</scope>
    <source>
        <strain evidence="5 6">FAM 24106</strain>
    </source>
</reference>
<name>A0ABW8UKQ4_9LACT</name>
<dbReference type="InterPro" id="IPR051259">
    <property type="entry name" value="rRNA_Methyltransferase"/>
</dbReference>
<dbReference type="Gene3D" id="3.30.1330.30">
    <property type="match status" value="1"/>
</dbReference>
<evidence type="ECO:0000256" key="2">
    <source>
        <dbReference type="ARBA" id="ARBA00022603"/>
    </source>
</evidence>
<dbReference type="Pfam" id="PF00588">
    <property type="entry name" value="SpoU_methylase"/>
    <property type="match status" value="1"/>
</dbReference>
<protein>
    <submittedName>
        <fullName evidence="5">TrmH family RNA methyltransferase</fullName>
    </submittedName>
</protein>
<keyword evidence="2 5" id="KW-0489">Methyltransferase</keyword>
<dbReference type="EMBL" id="JBGQQK010000028">
    <property type="protein sequence ID" value="MFL2103480.1"/>
    <property type="molecule type" value="Genomic_DNA"/>
</dbReference>
<evidence type="ECO:0000256" key="1">
    <source>
        <dbReference type="ARBA" id="ARBA00007228"/>
    </source>
</evidence>
<dbReference type="InterPro" id="IPR029026">
    <property type="entry name" value="tRNA_m1G_MTases_N"/>
</dbReference>
<dbReference type="Pfam" id="PF22435">
    <property type="entry name" value="MRM3-like_sub_bind"/>
    <property type="match status" value="1"/>
</dbReference>
<evidence type="ECO:0000259" key="4">
    <source>
        <dbReference type="SMART" id="SM00967"/>
    </source>
</evidence>
<organism evidence="5 6">
    <name type="scientific">Marinilactibacillus psychrotolerans</name>
    <dbReference type="NCBI Taxonomy" id="191770"/>
    <lineage>
        <taxon>Bacteria</taxon>
        <taxon>Bacillati</taxon>
        <taxon>Bacillota</taxon>
        <taxon>Bacilli</taxon>
        <taxon>Lactobacillales</taxon>
        <taxon>Carnobacteriaceae</taxon>
        <taxon>Marinilactibacillus</taxon>
    </lineage>
</organism>
<dbReference type="SUPFAM" id="SSF75217">
    <property type="entry name" value="alpha/beta knot"/>
    <property type="match status" value="1"/>
</dbReference>
<dbReference type="GO" id="GO:0032259">
    <property type="term" value="P:methylation"/>
    <property type="evidence" value="ECO:0007669"/>
    <property type="project" value="UniProtKB-KW"/>
</dbReference>
<gene>
    <name evidence="5" type="ORF">ACEN37_09430</name>
</gene>
<evidence type="ECO:0000313" key="6">
    <source>
        <dbReference type="Proteomes" id="UP001625374"/>
    </source>
</evidence>